<comment type="caution">
    <text evidence="6">The sequence shown here is derived from an EMBL/GenBank/DDBJ whole genome shotgun (WGS) entry which is preliminary data.</text>
</comment>
<dbReference type="Pfam" id="PF01273">
    <property type="entry name" value="LBP_BPI_CETP"/>
    <property type="match status" value="1"/>
</dbReference>
<evidence type="ECO:0000313" key="6">
    <source>
        <dbReference type="EMBL" id="KAH0616958.1"/>
    </source>
</evidence>
<keyword evidence="3" id="KW-0929">Antimicrobial</keyword>
<organism evidence="6 7">
    <name type="scientific">Phrynosoma platyrhinos</name>
    <name type="common">Desert horned lizard</name>
    <dbReference type="NCBI Taxonomy" id="52577"/>
    <lineage>
        <taxon>Eukaryota</taxon>
        <taxon>Metazoa</taxon>
        <taxon>Chordata</taxon>
        <taxon>Craniata</taxon>
        <taxon>Vertebrata</taxon>
        <taxon>Euteleostomi</taxon>
        <taxon>Lepidosauria</taxon>
        <taxon>Squamata</taxon>
        <taxon>Bifurcata</taxon>
        <taxon>Unidentata</taxon>
        <taxon>Episquamata</taxon>
        <taxon>Toxicofera</taxon>
        <taxon>Iguania</taxon>
        <taxon>Phrynosomatidae</taxon>
        <taxon>Phrynosomatinae</taxon>
        <taxon>Phrynosoma</taxon>
    </lineage>
</organism>
<dbReference type="Gene3D" id="3.15.10.10">
    <property type="entry name" value="Bactericidal permeability-increasing protein, domain 1"/>
    <property type="match status" value="1"/>
</dbReference>
<feature type="chain" id="PRO_5047481216" description="Bactericidal permeability-increasing protein" evidence="4">
    <location>
        <begin position="20"/>
        <end position="362"/>
    </location>
</feature>
<dbReference type="SMART" id="SM00328">
    <property type="entry name" value="BPI1"/>
    <property type="match status" value="1"/>
</dbReference>
<keyword evidence="3" id="KW-0964">Secreted</keyword>
<reference evidence="6 7" key="1">
    <citation type="journal article" date="2022" name="Gigascience">
        <title>A chromosome-level genome assembly and annotation of the desert horned lizard, Phrynosoma platyrhinos, provides insight into chromosomal rearrangements among reptiles.</title>
        <authorList>
            <person name="Koochekian N."/>
            <person name="Ascanio A."/>
            <person name="Farleigh K."/>
            <person name="Card D.C."/>
            <person name="Schield D.R."/>
            <person name="Castoe T.A."/>
            <person name="Jezkova T."/>
        </authorList>
    </citation>
    <scope>NUCLEOTIDE SEQUENCE [LARGE SCALE GENOMIC DNA]</scope>
    <source>
        <strain evidence="6">NK-2021</strain>
    </source>
</reference>
<comment type="domain">
    <text evidence="3">The N- and C-terminal barrels adopt an identical fold despite having only 13% of conserved residues.</text>
</comment>
<keyword evidence="3 4" id="KW-0732">Signal</keyword>
<dbReference type="InterPro" id="IPR001124">
    <property type="entry name" value="Lipid-bd_serum_glycop_C"/>
</dbReference>
<evidence type="ECO:0000256" key="4">
    <source>
        <dbReference type="SAM" id="SignalP"/>
    </source>
</evidence>
<keyword evidence="3" id="KW-0044">Antibiotic</keyword>
<dbReference type="Proteomes" id="UP000826234">
    <property type="component" value="Unassembled WGS sequence"/>
</dbReference>
<keyword evidence="3" id="KW-0325">Glycoprotein</keyword>
<comment type="domain">
    <text evidence="3">The N-terminal region may be exposed to the interior of the granule, whereas the C-terminal portion may be embedded in the membrane. During phagocytosis and degranulation, proteases may be released and activated and cleave BPI at the junction of the N- and C-terminal portions of the molecule, providing controlled release of the N-terminal antibacterial fragment when bacteria are ingested.</text>
</comment>
<keyword evidence="2 3" id="KW-1015">Disulfide bond</keyword>
<dbReference type="PANTHER" id="PTHR10504:SF17">
    <property type="entry name" value="BPI FOLD-CONTAINING FAMILY C PROTEIN"/>
    <property type="match status" value="1"/>
</dbReference>
<evidence type="ECO:0000313" key="7">
    <source>
        <dbReference type="Proteomes" id="UP000826234"/>
    </source>
</evidence>
<comment type="subcellular location">
    <subcellularLocation>
        <location evidence="3">Secreted</location>
    </subcellularLocation>
</comment>
<feature type="signal peptide" evidence="4">
    <location>
        <begin position="1"/>
        <end position="19"/>
    </location>
</feature>
<dbReference type="InterPro" id="IPR017943">
    <property type="entry name" value="Bactericidal_perm-incr_a/b_dom"/>
</dbReference>
<comment type="subunit">
    <text evidence="3">Monomer. Homodimer; disulfide-linked.</text>
</comment>
<evidence type="ECO:0000256" key="3">
    <source>
        <dbReference type="RuleBase" id="RU369039"/>
    </source>
</evidence>
<dbReference type="Gene3D" id="3.15.20.10">
    <property type="entry name" value="Bactericidal permeability-increasing protein, domain 2"/>
    <property type="match status" value="2"/>
</dbReference>
<keyword evidence="7" id="KW-1185">Reference proteome</keyword>
<sequence>MKICSFLFLLSLFSLCLDANPGIKVKITQKGVDFGMQLGTELLKQRLKNTVFDDWHGLTGLNYTVSNITIQHIEFPRNSVFLIPGTGIHLRVNEASATVTADWRFTTWLFRSSGKLIVYVRGMIISATATVSQDEAGHPMLFLKSCNGSVDNIDIQLDESSSINLEIQRINAELKQHQVRTQVDAYAVIDYSLVNLPSISHTSIDVDFKGTVYSTVNETEPSFEPDSFILPTMSDFMLYIGISEYFFHSASLAYYTSGAFEVSTEKEASLLENFMSYILQKGIIPSINVNLKDGIPLPVLDTTVLVKPVVTVHQVKFTVPMSCASRKKADKRVRGYLLISTDVRFKPSYIWEHSDLQGLQKM</sequence>
<dbReference type="EMBL" id="JAIPUX010005290">
    <property type="protein sequence ID" value="KAH0616958.1"/>
    <property type="molecule type" value="Genomic_DNA"/>
</dbReference>
<evidence type="ECO:0000256" key="2">
    <source>
        <dbReference type="ARBA" id="ARBA00023157"/>
    </source>
</evidence>
<protein>
    <recommendedName>
        <fullName evidence="3">Bactericidal permeability-increasing protein</fullName>
        <shortName evidence="3">BPI</shortName>
    </recommendedName>
</protein>
<keyword evidence="3" id="KW-0399">Innate immunity</keyword>
<feature type="domain" description="Lipid-binding serum glycoprotein N-terminal" evidence="5">
    <location>
        <begin position="26"/>
        <end position="217"/>
    </location>
</feature>
<name>A0ABQ7SI55_PHRPL</name>
<evidence type="ECO:0000259" key="5">
    <source>
        <dbReference type="SMART" id="SM00328"/>
    </source>
</evidence>
<keyword evidence="3" id="KW-0391">Immunity</keyword>
<dbReference type="SUPFAM" id="SSF55394">
    <property type="entry name" value="Bactericidal permeability-increasing protein, BPI"/>
    <property type="match status" value="3"/>
</dbReference>
<comment type="function">
    <text evidence="3">The cytotoxic action of BPI is limited to many species of Gram-negative bacteria; this specificity may be explained by a strong affinity of the very basic N-terminal half for the negatively charged lipopolysaccharides that are unique to the Gram-negative bacterial outer envelope.</text>
</comment>
<dbReference type="InterPro" id="IPR032942">
    <property type="entry name" value="BPI/LBP/Plunc"/>
</dbReference>
<gene>
    <name evidence="6" type="ORF">JD844_028469</name>
</gene>
<evidence type="ECO:0000256" key="1">
    <source>
        <dbReference type="ARBA" id="ARBA00007292"/>
    </source>
</evidence>
<dbReference type="InterPro" id="IPR017942">
    <property type="entry name" value="Lipid-bd_serum_glycop_N"/>
</dbReference>
<dbReference type="Pfam" id="PF02886">
    <property type="entry name" value="LBP_BPI_CETP_C"/>
    <property type="match status" value="1"/>
</dbReference>
<accession>A0ABQ7SI55</accession>
<comment type="similarity">
    <text evidence="1">Belongs to the BPI/LBP/Plunc superfamily. BPI/LBP family.</text>
</comment>
<dbReference type="PANTHER" id="PTHR10504">
    <property type="entry name" value="BACTERICIDAL PERMEABILITY-INCREASING BPI PROTEIN-RELATED"/>
    <property type="match status" value="1"/>
</dbReference>
<proteinExistence type="inferred from homology"/>